<reference evidence="1 2" key="1">
    <citation type="submission" date="2020-08" db="EMBL/GenBank/DDBJ databases">
        <title>Genomic Encyclopedia of Type Strains, Phase IV (KMG-IV): sequencing the most valuable type-strain genomes for metagenomic binning, comparative biology and taxonomic classification.</title>
        <authorList>
            <person name="Goeker M."/>
        </authorList>
    </citation>
    <scope>NUCLEOTIDE SEQUENCE [LARGE SCALE GENOMIC DNA]</scope>
    <source>
        <strain evidence="1 2">DSM 27057</strain>
    </source>
</reference>
<comment type="caution">
    <text evidence="1">The sequence shown here is derived from an EMBL/GenBank/DDBJ whole genome shotgun (WGS) entry which is preliminary data.</text>
</comment>
<dbReference type="EMBL" id="JACIDX010000017">
    <property type="protein sequence ID" value="MBB3956963.1"/>
    <property type="molecule type" value="Genomic_DNA"/>
</dbReference>
<gene>
    <name evidence="1" type="ORF">GGR38_003930</name>
</gene>
<protein>
    <submittedName>
        <fullName evidence="1">Uncharacterized protein</fullName>
    </submittedName>
</protein>
<proteinExistence type="predicted"/>
<dbReference type="AlphaFoldDB" id="A0A7W6CM58"/>
<dbReference type="RefSeq" id="WP_183627835.1">
    <property type="nucleotide sequence ID" value="NZ_JACIDX010000017.1"/>
</dbReference>
<name>A0A7W6CM58_9SPHN</name>
<evidence type="ECO:0000313" key="2">
    <source>
        <dbReference type="Proteomes" id="UP000548867"/>
    </source>
</evidence>
<sequence>MSIKPAAPQINELDHAFPEHLQTLYGDNPAFVGCPFHKALISRVPATQLEIGQEVKMLERVAGLLRL</sequence>
<organism evidence="1 2">
    <name type="scientific">Novosphingobium sediminicola</name>
    <dbReference type="NCBI Taxonomy" id="563162"/>
    <lineage>
        <taxon>Bacteria</taxon>
        <taxon>Pseudomonadati</taxon>
        <taxon>Pseudomonadota</taxon>
        <taxon>Alphaproteobacteria</taxon>
        <taxon>Sphingomonadales</taxon>
        <taxon>Sphingomonadaceae</taxon>
        <taxon>Novosphingobium</taxon>
    </lineage>
</organism>
<keyword evidence="2" id="KW-1185">Reference proteome</keyword>
<accession>A0A7W6CM58</accession>
<dbReference type="Proteomes" id="UP000548867">
    <property type="component" value="Unassembled WGS sequence"/>
</dbReference>
<evidence type="ECO:0000313" key="1">
    <source>
        <dbReference type="EMBL" id="MBB3956963.1"/>
    </source>
</evidence>